<evidence type="ECO:0000313" key="2">
    <source>
        <dbReference type="EMBL" id="MBB5623209.1"/>
    </source>
</evidence>
<gene>
    <name evidence="2" type="ORF">HDE69_004292</name>
</gene>
<organism evidence="2 3">
    <name type="scientific">Pedobacter cryoconitis</name>
    <dbReference type="NCBI Taxonomy" id="188932"/>
    <lineage>
        <taxon>Bacteria</taxon>
        <taxon>Pseudomonadati</taxon>
        <taxon>Bacteroidota</taxon>
        <taxon>Sphingobacteriia</taxon>
        <taxon>Sphingobacteriales</taxon>
        <taxon>Sphingobacteriaceae</taxon>
        <taxon>Pedobacter</taxon>
    </lineage>
</organism>
<protein>
    <submittedName>
        <fullName evidence="2">Uncharacterized protein</fullName>
    </submittedName>
</protein>
<reference evidence="2 3" key="1">
    <citation type="submission" date="2020-08" db="EMBL/GenBank/DDBJ databases">
        <title>Genomic Encyclopedia of Type Strains, Phase IV (KMG-V): Genome sequencing to study the core and pangenomes of soil and plant-associated prokaryotes.</title>
        <authorList>
            <person name="Whitman W."/>
        </authorList>
    </citation>
    <scope>NUCLEOTIDE SEQUENCE [LARGE SCALE GENOMIC DNA]</scope>
    <source>
        <strain evidence="2 3">MP7CTX6</strain>
    </source>
</reference>
<proteinExistence type="predicted"/>
<name>A0A7W8YWQ9_9SPHI</name>
<comment type="caution">
    <text evidence="2">The sequence shown here is derived from an EMBL/GenBank/DDBJ whole genome shotgun (WGS) entry which is preliminary data.</text>
</comment>
<keyword evidence="1" id="KW-1133">Transmembrane helix</keyword>
<evidence type="ECO:0000313" key="3">
    <source>
        <dbReference type="Proteomes" id="UP000537718"/>
    </source>
</evidence>
<feature type="transmembrane region" description="Helical" evidence="1">
    <location>
        <begin position="80"/>
        <end position="104"/>
    </location>
</feature>
<feature type="transmembrane region" description="Helical" evidence="1">
    <location>
        <begin position="50"/>
        <end position="68"/>
    </location>
</feature>
<dbReference type="EMBL" id="JACHCF010000011">
    <property type="protein sequence ID" value="MBB5623209.1"/>
    <property type="molecule type" value="Genomic_DNA"/>
</dbReference>
<feature type="transmembrane region" description="Helical" evidence="1">
    <location>
        <begin position="6"/>
        <end position="29"/>
    </location>
</feature>
<dbReference type="Proteomes" id="UP000537718">
    <property type="component" value="Unassembled WGS sequence"/>
</dbReference>
<keyword evidence="1" id="KW-0812">Transmembrane</keyword>
<dbReference type="AlphaFoldDB" id="A0A7W8YWQ9"/>
<evidence type="ECO:0000256" key="1">
    <source>
        <dbReference type="SAM" id="Phobius"/>
    </source>
</evidence>
<sequence length="746" mass="87818">MNIPEVCITFIAALLGVAYPILLEVASRLDDKYSSMVVVNLFKEENEWKLFRIFLGSSLIGVLIYIIINLPFLPFPIPQWLTYSFLSLFVISTVILIVNFLLFVKKIITYYSTHQVLQYFNRKKENEEHIYFQATSDILHLSIRKQDTVTAKTASEYIYKSFREIRAKNKGLPVLYPDAYYQMVYKTVQELIFSKDERFIYLEHRSLGGVWFLGEHEKAQIHELTFGWMWRALVLAIKHDRDDMVMQYWSVAHQHFIYELVGVNPNRVRVGDLFVVTNEDLVNKRDNERSRFIEFNYVLGGLLLYRNRYDAIRRMFRYTISVPQSYDLLPLWMNEVFELYFKFRDPYDYNFPFINHSYNFPNSEGIQAEGLVKYWICKYAALLFLRQYTIIPHLAFMEPLRQPIVPVKQSEKRLWIENLDYFKKLIIELLNDQELLKGVGIGFMNEQWFIDNEKTPPNQFIDVLKQNVTQAFEDTEQNQPISEGKKQAFIDKTKTLMKEALKPYRENLLKNIQGETKNWYVPSITMVAEKSAFSDNQDIHNTNFDSFLASRQADRIRKAVSETFHMKGTEAYLLRTNDLFAAIDNLSIDADLYIIINFGIDLSYHTQYTKIPGLSENKYKSFTITSFQGYNRALMNATLYILKKEDLPAIIFKDLSAEDKEKYSVEEIEDSFHLYASVIDLNTNNNIRTEVEAEGTYTHLNKSVLMYIGMNIEIRWKKDIRMLALSQYSEFSNRGVPNDLNDVKFS</sequence>
<keyword evidence="1" id="KW-0472">Membrane</keyword>
<accession>A0A7W8YWQ9</accession>
<dbReference type="RefSeq" id="WP_183869328.1">
    <property type="nucleotide sequence ID" value="NZ_JACHCF010000011.1"/>
</dbReference>